<dbReference type="Gene3D" id="3.30.420.10">
    <property type="entry name" value="Ribonuclease H-like superfamily/Ribonuclease H"/>
    <property type="match status" value="1"/>
</dbReference>
<feature type="region of interest" description="Disordered" evidence="1">
    <location>
        <begin position="167"/>
        <end position="194"/>
    </location>
</feature>
<dbReference type="AlphaFoldDB" id="A0A3L7DW18"/>
<dbReference type="GO" id="GO:0003676">
    <property type="term" value="F:nucleic acid binding"/>
    <property type="evidence" value="ECO:0007669"/>
    <property type="project" value="InterPro"/>
</dbReference>
<dbReference type="PROSITE" id="PS50994">
    <property type="entry name" value="INTEGRASE"/>
    <property type="match status" value="1"/>
</dbReference>
<accession>A0A3L7DW18</accession>
<reference evidence="3 4" key="1">
    <citation type="submission" date="2018-07" db="EMBL/GenBank/DDBJ databases">
        <title>Halioglobus sp. genome submission.</title>
        <authorList>
            <person name="Ye M.-Q."/>
            <person name="Du Z.-J."/>
        </authorList>
    </citation>
    <scope>NUCLEOTIDE SEQUENCE [LARGE SCALE GENOMIC DNA]</scope>
    <source>
        <strain evidence="3 4">U0301</strain>
    </source>
</reference>
<organism evidence="3 4">
    <name type="scientific">Seongchinamella sediminis</name>
    <dbReference type="NCBI Taxonomy" id="2283635"/>
    <lineage>
        <taxon>Bacteria</taxon>
        <taxon>Pseudomonadati</taxon>
        <taxon>Pseudomonadota</taxon>
        <taxon>Gammaproteobacteria</taxon>
        <taxon>Cellvibrionales</taxon>
        <taxon>Halieaceae</taxon>
        <taxon>Seongchinamella</taxon>
    </lineage>
</organism>
<feature type="domain" description="Integrase catalytic" evidence="2">
    <location>
        <begin position="183"/>
        <end position="368"/>
    </location>
</feature>
<dbReference type="GO" id="GO:0015074">
    <property type="term" value="P:DNA integration"/>
    <property type="evidence" value="ECO:0007669"/>
    <property type="project" value="InterPro"/>
</dbReference>
<evidence type="ECO:0000313" key="3">
    <source>
        <dbReference type="EMBL" id="RLQ20141.1"/>
    </source>
</evidence>
<dbReference type="RefSeq" id="WP_117957701.1">
    <property type="nucleotide sequence ID" value="NZ_QRAN01000058.1"/>
</dbReference>
<evidence type="ECO:0000256" key="1">
    <source>
        <dbReference type="SAM" id="MobiDB-lite"/>
    </source>
</evidence>
<dbReference type="EMBL" id="QRAN01000058">
    <property type="protein sequence ID" value="RLQ20141.1"/>
    <property type="molecule type" value="Genomic_DNA"/>
</dbReference>
<dbReference type="Proteomes" id="UP000265509">
    <property type="component" value="Unassembled WGS sequence"/>
</dbReference>
<protein>
    <submittedName>
        <fullName evidence="3">Transposase</fullName>
    </submittedName>
</protein>
<sequence>MKTIMNAEDLTTIDQIIAFLEGTQAVAFEVASDKDSRYQWIQRTLVKFHYLSLSKHDKGVLIRYLIKISGYSRQQMTRLVQQYRDTGKLVRQQRTTNGFARRFTDCDIRLLAAMDERHNTPNGLTMKKLCERAYVVFGQEEYQRLASISVAHLYNLRKSTAYVRHRRNVEKTRPRASQIGERRKPRPNGEPGYIRIDTVHQGDWDKQKGVYHINAVDEVIQWEVVLSVEKISEQYLIPTLEQLLDGFPFVIQGFHSDNGSEYINKRVAKLLEKLRIEFTKSRSRQTNDNALAESKNGHVVRKIFGHEHIPQHWASQVNEFNRQHLNPYVNYHRPCLFPETITDSKGKQRKRYRYESLMTPYEKLKSLPEAEGYLKPGISFEILDAIAYQHSDNEAADRLQQARRQLFKSIHERETKRA</sequence>
<dbReference type="InterPro" id="IPR001584">
    <property type="entry name" value="Integrase_cat-core"/>
</dbReference>
<dbReference type="Pfam" id="PF00665">
    <property type="entry name" value="rve"/>
    <property type="match status" value="1"/>
</dbReference>
<gene>
    <name evidence="3" type="ORF">DWB85_19290</name>
</gene>
<keyword evidence="4" id="KW-1185">Reference proteome</keyword>
<dbReference type="SUPFAM" id="SSF53098">
    <property type="entry name" value="Ribonuclease H-like"/>
    <property type="match status" value="1"/>
</dbReference>
<dbReference type="InterPro" id="IPR012337">
    <property type="entry name" value="RNaseH-like_sf"/>
</dbReference>
<comment type="caution">
    <text evidence="3">The sequence shown here is derived from an EMBL/GenBank/DDBJ whole genome shotgun (WGS) entry which is preliminary data.</text>
</comment>
<dbReference type="InterPro" id="IPR036397">
    <property type="entry name" value="RNaseH_sf"/>
</dbReference>
<proteinExistence type="predicted"/>
<dbReference type="OrthoDB" id="9795424at2"/>
<evidence type="ECO:0000313" key="4">
    <source>
        <dbReference type="Proteomes" id="UP000265509"/>
    </source>
</evidence>
<evidence type="ECO:0000259" key="2">
    <source>
        <dbReference type="PROSITE" id="PS50994"/>
    </source>
</evidence>
<name>A0A3L7DW18_9GAMM</name>